<dbReference type="EMBL" id="QWLB01000002">
    <property type="protein sequence ID" value="RIH93888.1"/>
    <property type="molecule type" value="Genomic_DNA"/>
</dbReference>
<dbReference type="SUPFAM" id="SSF53187">
    <property type="entry name" value="Zn-dependent exopeptidases"/>
    <property type="match status" value="1"/>
</dbReference>
<keyword evidence="1" id="KW-0472">Membrane</keyword>
<sequence>MQELWERLCRLPHRGSAGPFEHLAAKLLKGHLEGLGHTVQTQPFKAPRSYGPELILTSLLLALGGLFSQWWLALLGTYAFWAHFSGWWTPWRKLFDRYPSQNLIAYGPASGGNPKPLVLMAHYDSAKTFFLYGPAFVGQFRLNFLFNAALATVLPFACFLRAVPPLIGAYFLAQGVLLLWRELKEPYVNGANDNASGVAVAVQLFHELNLEPLPGYRPLLVLTGCEEVGTKGAEHLAKSGLLPPNALVLNLDNIGQGELFYATGEGMLVFHPYRGQLLELAQTTPGAAPLEYRLAYFDTRPFAARGISCLSLIRLEAGLPPHWHRPSDRPENVSWAAVTATLDYARRLVRQLG</sequence>
<feature type="domain" description="Peptidase M28" evidence="2">
    <location>
        <begin position="110"/>
        <end position="347"/>
    </location>
</feature>
<keyword evidence="1" id="KW-1133">Transmembrane helix</keyword>
<gene>
    <name evidence="3" type="ORF">Mgrana_00237</name>
</gene>
<dbReference type="InterPro" id="IPR007484">
    <property type="entry name" value="Peptidase_M28"/>
</dbReference>
<reference evidence="3 4" key="1">
    <citation type="submission" date="2018-08" db="EMBL/GenBank/DDBJ databases">
        <title>Meiothermus granaticius genome AF-68 sequencing project.</title>
        <authorList>
            <person name="Da Costa M.S."/>
            <person name="Albuquerque L."/>
            <person name="Raposo P."/>
            <person name="Froufe H.J.C."/>
            <person name="Barroso C.S."/>
            <person name="Egas C."/>
        </authorList>
    </citation>
    <scope>NUCLEOTIDE SEQUENCE [LARGE SCALE GENOMIC DNA]</scope>
    <source>
        <strain evidence="3 4">AF-68</strain>
    </source>
</reference>
<proteinExistence type="predicted"/>
<evidence type="ECO:0000259" key="2">
    <source>
        <dbReference type="Pfam" id="PF04389"/>
    </source>
</evidence>
<dbReference type="OrthoDB" id="25479at2"/>
<protein>
    <submittedName>
        <fullName evidence="3">Peptidase family M28</fullName>
    </submittedName>
</protein>
<dbReference type="AlphaFoldDB" id="A0A399FCC0"/>
<dbReference type="Pfam" id="PF04389">
    <property type="entry name" value="Peptidase_M28"/>
    <property type="match status" value="1"/>
</dbReference>
<name>A0A399FCC0_9DEIN</name>
<feature type="transmembrane region" description="Helical" evidence="1">
    <location>
        <begin position="144"/>
        <end position="173"/>
    </location>
</feature>
<evidence type="ECO:0000313" key="3">
    <source>
        <dbReference type="EMBL" id="RIH93888.1"/>
    </source>
</evidence>
<organism evidence="3 4">
    <name type="scientific">Meiothermus granaticius NBRC 107808</name>
    <dbReference type="NCBI Taxonomy" id="1227551"/>
    <lineage>
        <taxon>Bacteria</taxon>
        <taxon>Thermotogati</taxon>
        <taxon>Deinococcota</taxon>
        <taxon>Deinococci</taxon>
        <taxon>Thermales</taxon>
        <taxon>Thermaceae</taxon>
        <taxon>Meiothermus</taxon>
    </lineage>
</organism>
<evidence type="ECO:0000256" key="1">
    <source>
        <dbReference type="SAM" id="Phobius"/>
    </source>
</evidence>
<dbReference type="Proteomes" id="UP000266178">
    <property type="component" value="Unassembled WGS sequence"/>
</dbReference>
<keyword evidence="4" id="KW-1185">Reference proteome</keyword>
<accession>A0A399FCC0</accession>
<evidence type="ECO:0000313" key="4">
    <source>
        <dbReference type="Proteomes" id="UP000266178"/>
    </source>
</evidence>
<keyword evidence="1" id="KW-0812">Transmembrane</keyword>
<feature type="transmembrane region" description="Helical" evidence="1">
    <location>
        <begin position="54"/>
        <end position="81"/>
    </location>
</feature>
<comment type="caution">
    <text evidence="3">The sequence shown here is derived from an EMBL/GenBank/DDBJ whole genome shotgun (WGS) entry which is preliminary data.</text>
</comment>
<dbReference type="RefSeq" id="WP_119355768.1">
    <property type="nucleotide sequence ID" value="NZ_BJXM01000004.1"/>
</dbReference>
<dbReference type="Gene3D" id="3.40.630.10">
    <property type="entry name" value="Zn peptidases"/>
    <property type="match status" value="1"/>
</dbReference>